<feature type="domain" description="Glycosyl transferase family 1" evidence="1">
    <location>
        <begin position="294"/>
        <end position="451"/>
    </location>
</feature>
<name>A0AAX3LT47_9RHOB</name>
<dbReference type="Proteomes" id="UP001210770">
    <property type="component" value="Plasmid unnamed1"/>
</dbReference>
<dbReference type="Gene3D" id="3.40.50.2000">
    <property type="entry name" value="Glycogen Phosphorylase B"/>
    <property type="match status" value="1"/>
</dbReference>
<gene>
    <name evidence="2" type="ORF">PL336_16800</name>
</gene>
<dbReference type="PANTHER" id="PTHR46401">
    <property type="entry name" value="GLYCOSYLTRANSFERASE WBBK-RELATED"/>
    <property type="match status" value="1"/>
</dbReference>
<dbReference type="RefSeq" id="WP_271690053.1">
    <property type="nucleotide sequence ID" value="NZ_CP116424.1"/>
</dbReference>
<reference evidence="2" key="1">
    <citation type="submission" date="2023-01" db="EMBL/GenBank/DDBJ databases">
        <title>Comparative genomic analysis of cold water coral derived Sulfitobacter faviae: insights into their metabolism and habitat adaptation.</title>
        <authorList>
            <person name="Guo Y."/>
            <person name="Lin S."/>
            <person name="Huang Z."/>
            <person name="Tang K."/>
            <person name="Wang X."/>
        </authorList>
    </citation>
    <scope>NUCLEOTIDE SEQUENCE</scope>
    <source>
        <strain evidence="2">SCSIO W_1865</strain>
        <plasmid evidence="2">unnamed1</plasmid>
    </source>
</reference>
<evidence type="ECO:0000259" key="1">
    <source>
        <dbReference type="Pfam" id="PF00534"/>
    </source>
</evidence>
<evidence type="ECO:0000313" key="3">
    <source>
        <dbReference type="Proteomes" id="UP001210770"/>
    </source>
</evidence>
<dbReference type="PANTHER" id="PTHR46401:SF8">
    <property type="entry name" value="BLL6006 PROTEIN"/>
    <property type="match status" value="1"/>
</dbReference>
<keyword evidence="2" id="KW-0614">Plasmid</keyword>
<dbReference type="GO" id="GO:0016757">
    <property type="term" value="F:glycosyltransferase activity"/>
    <property type="evidence" value="ECO:0007669"/>
    <property type="project" value="InterPro"/>
</dbReference>
<organism evidence="2 3">
    <name type="scientific">Sulfitobacter faviae</name>
    <dbReference type="NCBI Taxonomy" id="1775881"/>
    <lineage>
        <taxon>Bacteria</taxon>
        <taxon>Pseudomonadati</taxon>
        <taxon>Pseudomonadota</taxon>
        <taxon>Alphaproteobacteria</taxon>
        <taxon>Rhodobacterales</taxon>
        <taxon>Roseobacteraceae</taxon>
        <taxon>Sulfitobacter</taxon>
    </lineage>
</organism>
<dbReference type="EMBL" id="CP116424">
    <property type="protein sequence ID" value="WCE71916.1"/>
    <property type="molecule type" value="Genomic_DNA"/>
</dbReference>
<sequence>MYYFDVTDILIYVEKETTVSGIQRVSFEVIRRMVARLGAENVRLSYWDRGQRAYVAIESSFLRDMEEFSPDDLGAVFFGKKARSQHDAAPTLVRYRNRPLKYWFYHKVRAYHAARGHERYFAKMGSSIEEWEAFKTRRAPLQARGVQELSREVVSETAKPGDQLIILGAIWNIDGLEPALQRLKDDKSLEIYQLVHDLIPIIATEHIAADFSGEFYHWLRSSLDYCDRLMANSQNTARDLQRFMDEVGQQRPIDVVPLAQKFNVVHSNRVNDPAKPFKSRLSSLQGLQQSVLNLTKTPFVLVVGTMESRKNLWSLAQAWQRLIQTPGLEVPKLVFAGKPGWYNGDFEELMSATGNLGGWVQFAKRPSDTELGFLYENCLFTATVSFYEGWGLPIGESLSFGKTAVVADNSSMPEVGGDLVEYCDAHSISSIYEACHRLIADPEHRRALEQKISTSALRTWDDVAQDVEAVLNHKDD</sequence>
<dbReference type="Pfam" id="PF00534">
    <property type="entry name" value="Glycos_transf_1"/>
    <property type="match status" value="1"/>
</dbReference>
<evidence type="ECO:0000313" key="2">
    <source>
        <dbReference type="EMBL" id="WCE71916.1"/>
    </source>
</evidence>
<geneLocation type="plasmid" evidence="2 3">
    <name>unnamed1</name>
</geneLocation>
<dbReference type="CDD" id="cd03809">
    <property type="entry name" value="GT4_MtfB-like"/>
    <property type="match status" value="1"/>
</dbReference>
<proteinExistence type="predicted"/>
<dbReference type="SUPFAM" id="SSF53756">
    <property type="entry name" value="UDP-Glycosyltransferase/glycogen phosphorylase"/>
    <property type="match status" value="1"/>
</dbReference>
<dbReference type="AlphaFoldDB" id="A0AAX3LT47"/>
<dbReference type="InterPro" id="IPR001296">
    <property type="entry name" value="Glyco_trans_1"/>
</dbReference>
<protein>
    <submittedName>
        <fullName evidence="2">Glycosyltransferase family 1 protein</fullName>
    </submittedName>
</protein>
<accession>A0AAX3LT47</accession>